<name>A0A133XQU7_9LACT</name>
<feature type="non-terminal residue" evidence="1">
    <location>
        <position position="1"/>
    </location>
</feature>
<proteinExistence type="predicted"/>
<dbReference type="PATRIC" id="fig|87541.4.peg.1684"/>
<organism evidence="1 2">
    <name type="scientific">Aerococcus christensenii</name>
    <dbReference type="NCBI Taxonomy" id="87541"/>
    <lineage>
        <taxon>Bacteria</taxon>
        <taxon>Bacillati</taxon>
        <taxon>Bacillota</taxon>
        <taxon>Bacilli</taxon>
        <taxon>Lactobacillales</taxon>
        <taxon>Aerococcaceae</taxon>
        <taxon>Aerococcus</taxon>
    </lineage>
</organism>
<protein>
    <submittedName>
        <fullName evidence="1">Uncharacterized protein</fullName>
    </submittedName>
</protein>
<accession>A0A133XQU7</accession>
<evidence type="ECO:0000313" key="2">
    <source>
        <dbReference type="Proteomes" id="UP000070422"/>
    </source>
</evidence>
<gene>
    <name evidence="1" type="ORF">HMPREF3187_01704</name>
</gene>
<evidence type="ECO:0000313" key="1">
    <source>
        <dbReference type="EMBL" id="KXB33300.1"/>
    </source>
</evidence>
<dbReference type="AlphaFoldDB" id="A0A133XQU7"/>
<reference evidence="1 2" key="1">
    <citation type="submission" date="2016-01" db="EMBL/GenBank/DDBJ databases">
        <authorList>
            <person name="Oliw E.H."/>
        </authorList>
    </citation>
    <scope>NUCLEOTIDE SEQUENCE [LARGE SCALE GENOMIC DNA]</scope>
    <source>
        <strain evidence="1 2">KA00635</strain>
    </source>
</reference>
<dbReference type="EMBL" id="LSCQ01000101">
    <property type="protein sequence ID" value="KXB33300.1"/>
    <property type="molecule type" value="Genomic_DNA"/>
</dbReference>
<comment type="caution">
    <text evidence="1">The sequence shown here is derived from an EMBL/GenBank/DDBJ whole genome shotgun (WGS) entry which is preliminary data.</text>
</comment>
<dbReference type="Proteomes" id="UP000070422">
    <property type="component" value="Unassembled WGS sequence"/>
</dbReference>
<sequence>KKKKQALSYLNNENQKTLREVSSLTLSLIKKSLNISVKVNV</sequence>